<sequence length="165" mass="18862">MYRKQAGKTLLILFLINALLVSTHLGEFWPFSIYPMFSKAGKPWTRALIRDVSDVPDSLIWQTYTYPDLPGIPATTLDLEIDNIDYSNFVCKTKNWQIQRVNALRYMIGEPHLKGRKLLAVKVSGRLMSHAGVETLALPFILFDEHGYSLNPTLDSSQYFTHETP</sequence>
<protein>
    <recommendedName>
        <fullName evidence="3">Gingipain propeptide domain-containing protein</fullName>
    </recommendedName>
</protein>
<evidence type="ECO:0008006" key="3">
    <source>
        <dbReference type="Google" id="ProtNLM"/>
    </source>
</evidence>
<organism evidence="1 2">
    <name type="scientific">Reichenbachiella carrageenanivorans</name>
    <dbReference type="NCBI Taxonomy" id="2979869"/>
    <lineage>
        <taxon>Bacteria</taxon>
        <taxon>Pseudomonadati</taxon>
        <taxon>Bacteroidota</taxon>
        <taxon>Cytophagia</taxon>
        <taxon>Cytophagales</taxon>
        <taxon>Reichenbachiellaceae</taxon>
        <taxon>Reichenbachiella</taxon>
    </lineage>
</organism>
<name>A0ABY6D061_9BACT</name>
<reference evidence="1" key="1">
    <citation type="submission" date="2022-10" db="EMBL/GenBank/DDBJ databases">
        <title>Comparative genomics and taxonomic characterization of three novel marine species of genus Reichenbachiella exhibiting antioxidant and polysaccharide degradation activities.</title>
        <authorList>
            <person name="Muhammad N."/>
            <person name="Lee Y.-J."/>
            <person name="Ko J."/>
            <person name="Kim S.-G."/>
        </authorList>
    </citation>
    <scope>NUCLEOTIDE SEQUENCE</scope>
    <source>
        <strain evidence="1">Wsw4-B4</strain>
    </source>
</reference>
<proteinExistence type="predicted"/>
<gene>
    <name evidence="1" type="ORF">N7E81_00320</name>
</gene>
<dbReference type="Proteomes" id="UP001062165">
    <property type="component" value="Chromosome"/>
</dbReference>
<evidence type="ECO:0000313" key="2">
    <source>
        <dbReference type="Proteomes" id="UP001062165"/>
    </source>
</evidence>
<evidence type="ECO:0000313" key="1">
    <source>
        <dbReference type="EMBL" id="UXX79555.1"/>
    </source>
</evidence>
<dbReference type="EMBL" id="CP106735">
    <property type="protein sequence ID" value="UXX79555.1"/>
    <property type="molecule type" value="Genomic_DNA"/>
</dbReference>
<dbReference type="RefSeq" id="WP_263051286.1">
    <property type="nucleotide sequence ID" value="NZ_CP106735.1"/>
</dbReference>
<accession>A0ABY6D061</accession>
<keyword evidence="2" id="KW-1185">Reference proteome</keyword>